<dbReference type="Gene3D" id="3.90.550.10">
    <property type="entry name" value="Spore Coat Polysaccharide Biosynthesis Protein SpsA, Chain A"/>
    <property type="match status" value="1"/>
</dbReference>
<sequence>MKTLSIVVPVYFNEGSLPDLFNKLLYIEVLLKQQDMLLELIFIDDGSQDNSLMLLKQFLIARPGTKVIKLSRNFGAISAVKTGLNYITGDCFLFLAADLQDPPELIPEMINRWKNGTKYIICERTDRQDPLGSKIFSAIYYKLLRKFVMASYPKNGFDLALMDAQLLPYLKDSGKHINFPLFPYWLGFTPEKIPYVRVAREHGKSRWTFGKKWKLLIDSIFSFSFAPVRLISAIGLIVSLGSFAYGTVVVLSALFGKVDVPGFATLATLVSFLLGLIIVMLGVMSEYIWRIFDEVNRHPHAVIEEEIL</sequence>
<dbReference type="PANTHER" id="PTHR48090:SF8">
    <property type="entry name" value="GLYCOSYLTRANSFERASE CSBB-RELATED"/>
    <property type="match status" value="1"/>
</dbReference>
<proteinExistence type="predicted"/>
<evidence type="ECO:0000256" key="1">
    <source>
        <dbReference type="ARBA" id="ARBA00022519"/>
    </source>
</evidence>
<evidence type="ECO:0000313" key="4">
    <source>
        <dbReference type="EMBL" id="MCV2222712.1"/>
    </source>
</evidence>
<evidence type="ECO:0000313" key="5">
    <source>
        <dbReference type="Proteomes" id="UP001063475"/>
    </source>
</evidence>
<dbReference type="RefSeq" id="WP_263470546.1">
    <property type="nucleotide sequence ID" value="NZ_JAMSHA010000004.1"/>
</dbReference>
<keyword evidence="1" id="KW-0997">Cell inner membrane</keyword>
<keyword evidence="5" id="KW-1185">Reference proteome</keyword>
<dbReference type="SUPFAM" id="SSF53448">
    <property type="entry name" value="Nucleotide-diphospho-sugar transferases"/>
    <property type="match status" value="1"/>
</dbReference>
<evidence type="ECO:0000256" key="2">
    <source>
        <dbReference type="SAM" id="Phobius"/>
    </source>
</evidence>
<keyword evidence="2" id="KW-0812">Transmembrane</keyword>
<feature type="transmembrane region" description="Helical" evidence="2">
    <location>
        <begin position="262"/>
        <end position="283"/>
    </location>
</feature>
<organism evidence="4 5">
    <name type="scientific">Pseudomonas mercuritolerans</name>
    <dbReference type="NCBI Taxonomy" id="2951809"/>
    <lineage>
        <taxon>Bacteria</taxon>
        <taxon>Pseudomonadati</taxon>
        <taxon>Pseudomonadota</taxon>
        <taxon>Gammaproteobacteria</taxon>
        <taxon>Pseudomonadales</taxon>
        <taxon>Pseudomonadaceae</taxon>
        <taxon>Pseudomonas</taxon>
    </lineage>
</organism>
<dbReference type="Pfam" id="PF00535">
    <property type="entry name" value="Glycos_transf_2"/>
    <property type="match status" value="1"/>
</dbReference>
<dbReference type="InterPro" id="IPR050256">
    <property type="entry name" value="Glycosyltransferase_2"/>
</dbReference>
<feature type="domain" description="Glycosyltransferase 2-like" evidence="3">
    <location>
        <begin position="5"/>
        <end position="136"/>
    </location>
</feature>
<keyword evidence="2" id="KW-0472">Membrane</keyword>
<name>A0ABT2XVK2_9PSED</name>
<dbReference type="PANTHER" id="PTHR48090">
    <property type="entry name" value="UNDECAPRENYL-PHOSPHATE 4-DEOXY-4-FORMAMIDO-L-ARABINOSE TRANSFERASE-RELATED"/>
    <property type="match status" value="1"/>
</dbReference>
<accession>A0ABT2XVK2</accession>
<feature type="transmembrane region" description="Helical" evidence="2">
    <location>
        <begin position="230"/>
        <end position="256"/>
    </location>
</feature>
<dbReference type="InterPro" id="IPR001173">
    <property type="entry name" value="Glyco_trans_2-like"/>
</dbReference>
<evidence type="ECO:0000259" key="3">
    <source>
        <dbReference type="Pfam" id="PF00535"/>
    </source>
</evidence>
<keyword evidence="1" id="KW-1003">Cell membrane</keyword>
<dbReference type="Proteomes" id="UP001063475">
    <property type="component" value="Unassembled WGS sequence"/>
</dbReference>
<comment type="caution">
    <text evidence="4">The sequence shown here is derived from an EMBL/GenBank/DDBJ whole genome shotgun (WGS) entry which is preliminary data.</text>
</comment>
<dbReference type="CDD" id="cd04187">
    <property type="entry name" value="DPM1_like_bac"/>
    <property type="match status" value="1"/>
</dbReference>
<dbReference type="EMBL" id="JAMSHA010000004">
    <property type="protein sequence ID" value="MCV2222712.1"/>
    <property type="molecule type" value="Genomic_DNA"/>
</dbReference>
<reference evidence="4" key="1">
    <citation type="submission" date="2022-06" db="EMBL/GenBank/DDBJ databases">
        <title>De novo draft assembly of the Pseudomonas mercurotoleraris sp. nov., isolated from the plants rhizosphere.</title>
        <authorList>
            <person name="Robas M."/>
            <person name="Gonzalez D."/>
            <person name="Fernandez V.M."/>
            <person name="Luna L."/>
            <person name="Provanza A."/>
            <person name="Jimenez P.A."/>
        </authorList>
    </citation>
    <scope>NUCLEOTIDE SEQUENCE</scope>
    <source>
        <strain evidence="4">SAICEUPSM</strain>
    </source>
</reference>
<protein>
    <submittedName>
        <fullName evidence="4">Glycosyltransferase family 2 protein</fullName>
    </submittedName>
</protein>
<keyword evidence="2" id="KW-1133">Transmembrane helix</keyword>
<dbReference type="InterPro" id="IPR029044">
    <property type="entry name" value="Nucleotide-diphossugar_trans"/>
</dbReference>
<gene>
    <name evidence="4" type="ORF">ND528_14140</name>
</gene>